<keyword evidence="2" id="KW-0328">Glycosyltransferase</keyword>
<evidence type="ECO:0000256" key="1">
    <source>
        <dbReference type="ARBA" id="ARBA00006739"/>
    </source>
</evidence>
<evidence type="ECO:0000313" key="8">
    <source>
        <dbReference type="Proteomes" id="UP000837803"/>
    </source>
</evidence>
<sequence length="403" mass="45080">MEFLLIGTVGVCVLAVLHTYVLYPWRTTLQARQSSLPRQPELPITDWPTVRILMAVHNEERVLGQKLATLAAQDYRGPLHLMVADDQSTDRTPQLLRTFEFTGPRRQFTHTRNTRRSGKPATINRLAGAAGAEGIFVLTDASVLLRPDTITELVRPLVADPGLGVVDSRVVHTGMTVDGIGRSEDRYINQEVHLKQAESHDTGYFIGPFGGCWAIRAAAYTAVPDNFLVDDFFLCMSAYRAGWRGYSSDRAVVLEGVGQRLPHEFRRKVRIGSGNWQNLLRFQDLWWPPTQNALAYAFFCHKVLRWLTPLFVCLAVLCLLLLWQAGGNYWAGLLLKTAGGIALSTIVLDLVLGRLGLHVGLLRNLHYFMAMNAALLVGFVRYLTGIKTNVWQPSYRPPNDSAQ</sequence>
<keyword evidence="3" id="KW-0808">Transferase</keyword>
<dbReference type="EMBL" id="CAKLPZ010000001">
    <property type="protein sequence ID" value="CAH1000357.1"/>
    <property type="molecule type" value="Genomic_DNA"/>
</dbReference>
<evidence type="ECO:0000256" key="4">
    <source>
        <dbReference type="SAM" id="Phobius"/>
    </source>
</evidence>
<protein>
    <recommendedName>
        <fullName evidence="5 6">Glycosyltransferase 2-like domain-containing protein</fullName>
    </recommendedName>
</protein>
<evidence type="ECO:0000259" key="5">
    <source>
        <dbReference type="Pfam" id="PF00535"/>
    </source>
</evidence>
<reference evidence="7" key="1">
    <citation type="submission" date="2021-12" db="EMBL/GenBank/DDBJ databases">
        <authorList>
            <person name="Rodrigo-Torres L."/>
            <person name="Arahal R. D."/>
            <person name="Lucena T."/>
        </authorList>
    </citation>
    <scope>NUCLEOTIDE SEQUENCE</scope>
    <source>
        <strain evidence="7">CECT 8419</strain>
    </source>
</reference>
<comment type="similarity">
    <text evidence="1">Belongs to the glycosyltransferase 2 family.</text>
</comment>
<accession>A0ABN8F7S4</accession>
<keyword evidence="4" id="KW-0472">Membrane</keyword>
<proteinExistence type="inferred from homology"/>
<feature type="domain" description="Glycosyltransferase 2-like" evidence="5">
    <location>
        <begin position="52"/>
        <end position="207"/>
    </location>
</feature>
<dbReference type="RefSeq" id="WP_238750409.1">
    <property type="nucleotide sequence ID" value="NZ_CAKLPZ010000001.1"/>
</dbReference>
<comment type="caution">
    <text evidence="7">The sequence shown here is derived from an EMBL/GenBank/DDBJ whole genome shotgun (WGS) entry which is preliminary data.</text>
</comment>
<name>A0ABN8F7S4_9BACT</name>
<keyword evidence="8" id="KW-1185">Reference proteome</keyword>
<feature type="domain" description="Glycosyltransferase 2-like" evidence="6">
    <location>
        <begin position="208"/>
        <end position="323"/>
    </location>
</feature>
<dbReference type="PANTHER" id="PTHR43630">
    <property type="entry name" value="POLY-BETA-1,6-N-ACETYL-D-GLUCOSAMINE SYNTHASE"/>
    <property type="match status" value="1"/>
</dbReference>
<evidence type="ECO:0000313" key="7">
    <source>
        <dbReference type="EMBL" id="CAH1000357.1"/>
    </source>
</evidence>
<dbReference type="InterPro" id="IPR001173">
    <property type="entry name" value="Glyco_trans_2-like"/>
</dbReference>
<keyword evidence="4" id="KW-1133">Transmembrane helix</keyword>
<dbReference type="Proteomes" id="UP000837803">
    <property type="component" value="Unassembled WGS sequence"/>
</dbReference>
<organism evidence="7 8">
    <name type="scientific">Neolewinella maritima</name>
    <dbReference type="NCBI Taxonomy" id="1383882"/>
    <lineage>
        <taxon>Bacteria</taxon>
        <taxon>Pseudomonadati</taxon>
        <taxon>Bacteroidota</taxon>
        <taxon>Saprospiria</taxon>
        <taxon>Saprospirales</taxon>
        <taxon>Lewinellaceae</taxon>
        <taxon>Neolewinella</taxon>
    </lineage>
</organism>
<evidence type="ECO:0000259" key="6">
    <source>
        <dbReference type="Pfam" id="PF13632"/>
    </source>
</evidence>
<evidence type="ECO:0000256" key="3">
    <source>
        <dbReference type="ARBA" id="ARBA00022679"/>
    </source>
</evidence>
<dbReference type="Pfam" id="PF13632">
    <property type="entry name" value="Glyco_trans_2_3"/>
    <property type="match status" value="1"/>
</dbReference>
<dbReference type="PANTHER" id="PTHR43630:SF1">
    <property type="entry name" value="POLY-BETA-1,6-N-ACETYL-D-GLUCOSAMINE SYNTHASE"/>
    <property type="match status" value="1"/>
</dbReference>
<gene>
    <name evidence="7" type="ORF">LEM8419_01510</name>
</gene>
<feature type="transmembrane region" description="Helical" evidence="4">
    <location>
        <begin position="303"/>
        <end position="323"/>
    </location>
</feature>
<dbReference type="InterPro" id="IPR029044">
    <property type="entry name" value="Nucleotide-diphossugar_trans"/>
</dbReference>
<keyword evidence="4" id="KW-0812">Transmembrane</keyword>
<evidence type="ECO:0000256" key="2">
    <source>
        <dbReference type="ARBA" id="ARBA00022676"/>
    </source>
</evidence>
<feature type="transmembrane region" description="Helical" evidence="4">
    <location>
        <begin position="6"/>
        <end position="25"/>
    </location>
</feature>
<dbReference type="Gene3D" id="3.90.550.10">
    <property type="entry name" value="Spore Coat Polysaccharide Biosynthesis Protein SpsA, Chain A"/>
    <property type="match status" value="1"/>
</dbReference>
<feature type="transmembrane region" description="Helical" evidence="4">
    <location>
        <begin position="329"/>
        <end position="352"/>
    </location>
</feature>
<dbReference type="SUPFAM" id="SSF53448">
    <property type="entry name" value="Nucleotide-diphospho-sugar transferases"/>
    <property type="match status" value="1"/>
</dbReference>
<dbReference type="Pfam" id="PF00535">
    <property type="entry name" value="Glycos_transf_2"/>
    <property type="match status" value="1"/>
</dbReference>